<dbReference type="EMBL" id="BAAANQ010000009">
    <property type="protein sequence ID" value="GAA2059505.1"/>
    <property type="molecule type" value="Genomic_DNA"/>
</dbReference>
<dbReference type="Pfam" id="PF10756">
    <property type="entry name" value="bPH_6"/>
    <property type="match status" value="1"/>
</dbReference>
<keyword evidence="4" id="KW-1185">Reference proteome</keyword>
<feature type="transmembrane region" description="Helical" evidence="1">
    <location>
        <begin position="12"/>
        <end position="34"/>
    </location>
</feature>
<feature type="transmembrane region" description="Helical" evidence="1">
    <location>
        <begin position="46"/>
        <end position="64"/>
    </location>
</feature>
<dbReference type="RefSeq" id="WP_346071310.1">
    <property type="nucleotide sequence ID" value="NZ_BAAANQ010000009.1"/>
</dbReference>
<evidence type="ECO:0000256" key="1">
    <source>
        <dbReference type="SAM" id="Phobius"/>
    </source>
</evidence>
<reference evidence="3 4" key="1">
    <citation type="journal article" date="2019" name="Int. J. Syst. Evol. Microbiol.">
        <title>The Global Catalogue of Microorganisms (GCM) 10K type strain sequencing project: providing services to taxonomists for standard genome sequencing and annotation.</title>
        <authorList>
            <consortium name="The Broad Institute Genomics Platform"/>
            <consortium name="The Broad Institute Genome Sequencing Center for Infectious Disease"/>
            <person name="Wu L."/>
            <person name="Ma J."/>
        </authorList>
    </citation>
    <scope>NUCLEOTIDE SEQUENCE [LARGE SCALE GENOMIC DNA]</scope>
    <source>
        <strain evidence="3 4">JCM 14549</strain>
    </source>
</reference>
<evidence type="ECO:0000313" key="3">
    <source>
        <dbReference type="EMBL" id="GAA2059505.1"/>
    </source>
</evidence>
<accession>A0ABN2VDP4</accession>
<comment type="caution">
    <text evidence="3">The sequence shown here is derived from an EMBL/GenBank/DDBJ whole genome shotgun (WGS) entry which is preliminary data.</text>
</comment>
<evidence type="ECO:0000313" key="4">
    <source>
        <dbReference type="Proteomes" id="UP001403094"/>
    </source>
</evidence>
<dbReference type="InterPro" id="IPR019692">
    <property type="entry name" value="CFP-6_PH"/>
</dbReference>
<evidence type="ECO:0000259" key="2">
    <source>
        <dbReference type="Pfam" id="PF10756"/>
    </source>
</evidence>
<dbReference type="Proteomes" id="UP001403094">
    <property type="component" value="Unassembled WGS sequence"/>
</dbReference>
<protein>
    <recommendedName>
        <fullName evidence="2">Low molecular weight protein antigen 6 PH domain-containing protein</fullName>
    </recommendedName>
</protein>
<keyword evidence="1" id="KW-1133">Transmembrane helix</keyword>
<gene>
    <name evidence="3" type="ORF">GCM10009757_40820</name>
</gene>
<sequence>MEEITYRPLNLRWWLALGASFSVGAVSVSVPFFWGLSTGRIDERHIVAGLLLVPTFTAWTLFAFNRALSRTRLEAGGIRVLLPLWRRWYPWEEIVDVPVMDTEVFITLTDGSRVRLPAPTAASDSDPRFRRSVIEIRRRQREAAASGR</sequence>
<feature type="domain" description="Low molecular weight protein antigen 6 PH" evidence="2">
    <location>
        <begin position="70"/>
        <end position="128"/>
    </location>
</feature>
<name>A0ABN2VDP4_9ACTN</name>
<organism evidence="3 4">
    <name type="scientific">Streptomyces cheonanensis</name>
    <dbReference type="NCBI Taxonomy" id="312720"/>
    <lineage>
        <taxon>Bacteria</taxon>
        <taxon>Bacillati</taxon>
        <taxon>Actinomycetota</taxon>
        <taxon>Actinomycetes</taxon>
        <taxon>Kitasatosporales</taxon>
        <taxon>Streptomycetaceae</taxon>
        <taxon>Streptomyces</taxon>
    </lineage>
</organism>
<proteinExistence type="predicted"/>
<keyword evidence="1" id="KW-0812">Transmembrane</keyword>
<keyword evidence="1" id="KW-0472">Membrane</keyword>